<gene>
    <name evidence="1" type="ORF">Aca07nite_48640</name>
</gene>
<sequence length="258" mass="28690">MGVRDGLPWLLDEYWIVGDLWLRRGRTVGTGDPQVVAIASLLGRSPSSVSRRVGNFAGTDHPGKGLKPLTGEPLRMWESLRGNPAALARAVAQARSRLTLLNSGFSVSRVGAGVRIIAPELPNTEPVAVTTRERVREAKQAEAELREQFRVWRDPKGQRLRGIAIKAPESTLRVDLYDQSINVLIEVKATTDRDLLRFAVGQLYDYRRYLDFEVDLAILLPSRPNEDLMGLLEVARIGAIWRDGTSFADSQDGHLLRS</sequence>
<proteinExistence type="predicted"/>
<protein>
    <recommendedName>
        <fullName evidence="2">Protein NO VEIN C-terminal domain-containing protein</fullName>
    </recommendedName>
</protein>
<evidence type="ECO:0008006" key="2">
    <source>
        <dbReference type="Google" id="ProtNLM"/>
    </source>
</evidence>
<accession>A0ABQ3WMW7</accession>
<evidence type="ECO:0000313" key="1">
    <source>
        <dbReference type="EMBL" id="GID47589.1"/>
    </source>
</evidence>
<name>A0ABQ3WMW7_9ACTN</name>
<organism evidence="1">
    <name type="scientific">Actinoplanes campanulatus</name>
    <dbReference type="NCBI Taxonomy" id="113559"/>
    <lineage>
        <taxon>Bacteria</taxon>
        <taxon>Bacillati</taxon>
        <taxon>Actinomycetota</taxon>
        <taxon>Actinomycetes</taxon>
        <taxon>Micromonosporales</taxon>
        <taxon>Micromonosporaceae</taxon>
        <taxon>Actinoplanes</taxon>
    </lineage>
</organism>
<dbReference type="RefSeq" id="WP_204297741.1">
    <property type="nucleotide sequence ID" value="NZ_BAAAGQ010000011.1"/>
</dbReference>
<comment type="caution">
    <text evidence="1">The sequence shown here is derived from an EMBL/GenBank/DDBJ whole genome shotgun (WGS) entry which is preliminary data.</text>
</comment>
<dbReference type="EMBL" id="BOMF01000093">
    <property type="protein sequence ID" value="GID47589.1"/>
    <property type="molecule type" value="Genomic_DNA"/>
</dbReference>
<reference evidence="1" key="1">
    <citation type="submission" date="2021-01" db="EMBL/GenBank/DDBJ databases">
        <title>Whole genome shotgun sequence of Actinoplanes capillaceus NBRC 16408.</title>
        <authorList>
            <person name="Komaki H."/>
            <person name="Tamura T."/>
        </authorList>
    </citation>
    <scope>NUCLEOTIDE SEQUENCE [LARGE SCALE GENOMIC DNA]</scope>
    <source>
        <strain evidence="1">NBRC 16408</strain>
    </source>
</reference>